<evidence type="ECO:0000256" key="14">
    <source>
        <dbReference type="PIRSR" id="PIRSR039102-1"/>
    </source>
</evidence>
<dbReference type="InterPro" id="IPR000291">
    <property type="entry name" value="D-Ala_lig_Van_CS"/>
</dbReference>
<evidence type="ECO:0000256" key="17">
    <source>
        <dbReference type="PROSITE-ProRule" id="PRU00409"/>
    </source>
</evidence>
<evidence type="ECO:0000256" key="3">
    <source>
        <dbReference type="ARBA" id="ARBA00022598"/>
    </source>
</evidence>
<dbReference type="InterPro" id="IPR016185">
    <property type="entry name" value="PreATP-grasp_dom_sf"/>
</dbReference>
<evidence type="ECO:0000256" key="8">
    <source>
        <dbReference type="ARBA" id="ARBA00022960"/>
    </source>
</evidence>
<dbReference type="Gene3D" id="3.30.470.20">
    <property type="entry name" value="ATP-grasp fold, B domain"/>
    <property type="match status" value="1"/>
</dbReference>
<keyword evidence="10 16" id="KW-0464">Manganese</keyword>
<dbReference type="EC" id="6.3.2.4" evidence="13"/>
<dbReference type="PROSITE" id="PS50975">
    <property type="entry name" value="ATP_GRASP"/>
    <property type="match status" value="1"/>
</dbReference>
<comment type="subcellular location">
    <subcellularLocation>
        <location evidence="13">Cytoplasm</location>
    </subcellularLocation>
</comment>
<feature type="binding site" evidence="15">
    <location>
        <begin position="184"/>
        <end position="186"/>
    </location>
    <ligand>
        <name>ATP</name>
        <dbReference type="ChEBI" id="CHEBI:30616"/>
    </ligand>
</feature>
<keyword evidence="20" id="KW-1185">Reference proteome</keyword>
<dbReference type="Pfam" id="PF01820">
    <property type="entry name" value="Dala_Dala_lig_N"/>
    <property type="match status" value="1"/>
</dbReference>
<dbReference type="GO" id="GO:0008360">
    <property type="term" value="P:regulation of cell shape"/>
    <property type="evidence" value="ECO:0007669"/>
    <property type="project" value="UniProtKB-KW"/>
</dbReference>
<evidence type="ECO:0000256" key="5">
    <source>
        <dbReference type="ARBA" id="ARBA00022741"/>
    </source>
</evidence>
<evidence type="ECO:0000256" key="1">
    <source>
        <dbReference type="ARBA" id="ARBA00001936"/>
    </source>
</evidence>
<feature type="binding site" evidence="15">
    <location>
        <begin position="222"/>
        <end position="229"/>
    </location>
    <ligand>
        <name>ATP</name>
        <dbReference type="ChEBI" id="CHEBI:30616"/>
    </ligand>
</feature>
<feature type="binding site" evidence="15">
    <location>
        <position position="137"/>
    </location>
    <ligand>
        <name>ATP</name>
        <dbReference type="ChEBI" id="CHEBI:30616"/>
    </ligand>
</feature>
<feature type="active site" evidence="14">
    <location>
        <position position="338"/>
    </location>
</feature>
<dbReference type="UniPathway" id="UPA00219"/>
<evidence type="ECO:0000256" key="11">
    <source>
        <dbReference type="ARBA" id="ARBA00023316"/>
    </source>
</evidence>
<dbReference type="PANTHER" id="PTHR23132">
    <property type="entry name" value="D-ALANINE--D-ALANINE LIGASE"/>
    <property type="match status" value="1"/>
</dbReference>
<dbReference type="GO" id="GO:0008716">
    <property type="term" value="F:D-alanine-D-alanine ligase activity"/>
    <property type="evidence" value="ECO:0007669"/>
    <property type="project" value="UniProtKB-UniRule"/>
</dbReference>
<dbReference type="EMBL" id="JACHFQ010000010">
    <property type="protein sequence ID" value="MBB5227302.1"/>
    <property type="molecule type" value="Genomic_DNA"/>
</dbReference>
<proteinExistence type="inferred from homology"/>
<dbReference type="PROSITE" id="PS00844">
    <property type="entry name" value="DALA_DALA_LIGASE_2"/>
    <property type="match status" value="1"/>
</dbReference>
<dbReference type="GO" id="GO:0071555">
    <property type="term" value="P:cell wall organization"/>
    <property type="evidence" value="ECO:0007669"/>
    <property type="project" value="UniProtKB-KW"/>
</dbReference>
<organism evidence="19 20">
    <name type="scientific">Treponema ruminis</name>
    <dbReference type="NCBI Taxonomy" id="744515"/>
    <lineage>
        <taxon>Bacteria</taxon>
        <taxon>Pseudomonadati</taxon>
        <taxon>Spirochaetota</taxon>
        <taxon>Spirochaetia</taxon>
        <taxon>Spirochaetales</taxon>
        <taxon>Treponemataceae</taxon>
        <taxon>Treponema</taxon>
    </lineage>
</organism>
<evidence type="ECO:0000259" key="18">
    <source>
        <dbReference type="PROSITE" id="PS50975"/>
    </source>
</evidence>
<evidence type="ECO:0000256" key="16">
    <source>
        <dbReference type="PIRSR" id="PIRSR039102-3"/>
    </source>
</evidence>
<dbReference type="InterPro" id="IPR013815">
    <property type="entry name" value="ATP_grasp_subdomain_1"/>
</dbReference>
<keyword evidence="7 16" id="KW-0460">Magnesium</keyword>
<sequence length="376" mass="40963">MIVTVIYGGKSGEHEISLISAAAVSRNIDKKNTVQLIAITKDGRWFLQPQSEFERIKADPKASFKIIEDDSQEVSVIPGGGSKRTFRVGDKVIASDVIFPVLHGPFGEDGTIQGLFEMVDVPYVGCTTLGSAITMDKEKTKVALEQAGIPVVPGICVRRSDLATANGYDKILEKAEKELGFPLFVKPCAAGSSDGATLAKDLQHLNGAIMEAFLWDDKILIEKAVNAREIECSVTGNPTVDDGSVAAEKLTAYGPGEIAPKHDFYDYDAKYNDPDGADLLIPAKLPEERLEEVRSLAKKAFAALDLAGLSRVDFFIDKDTDKLYLNEINTMPGFTQISMFPKMCGAFGLDFTSLTNLLIDEAIARFKKTRNLQTSR</sequence>
<dbReference type="InterPro" id="IPR005905">
    <property type="entry name" value="D_ala_D_ala"/>
</dbReference>
<keyword evidence="5 15" id="KW-0547">Nucleotide-binding</keyword>
<keyword evidence="3 13" id="KW-0436">Ligase</keyword>
<feature type="binding site" evidence="16">
    <location>
        <position position="327"/>
    </location>
    <ligand>
        <name>Mg(2+)</name>
        <dbReference type="ChEBI" id="CHEBI:18420"/>
        <label>2</label>
    </ligand>
</feature>
<gene>
    <name evidence="13" type="primary">ddl</name>
    <name evidence="19" type="ORF">HNP76_002701</name>
</gene>
<keyword evidence="4 16" id="KW-0479">Metal-binding</keyword>
<comment type="caution">
    <text evidence="19">The sequence shown here is derived from an EMBL/GenBank/DDBJ whole genome shotgun (WGS) entry which is preliminary data.</text>
</comment>
<accession>A0A7W8GBB5</accession>
<dbReference type="GO" id="GO:0046872">
    <property type="term" value="F:metal ion binding"/>
    <property type="evidence" value="ECO:0007669"/>
    <property type="project" value="UniProtKB-KW"/>
</dbReference>
<evidence type="ECO:0000256" key="10">
    <source>
        <dbReference type="ARBA" id="ARBA00023211"/>
    </source>
</evidence>
<dbReference type="RefSeq" id="WP_184661406.1">
    <property type="nucleotide sequence ID" value="NZ_CP031518.1"/>
</dbReference>
<dbReference type="PANTHER" id="PTHR23132:SF25">
    <property type="entry name" value="D-ALANINE--D-ALANINE LIGASE A"/>
    <property type="match status" value="1"/>
</dbReference>
<feature type="binding site" evidence="16">
    <location>
        <position position="329"/>
    </location>
    <ligand>
        <name>Mg(2+)</name>
        <dbReference type="ChEBI" id="CHEBI:18420"/>
        <label>2</label>
    </ligand>
</feature>
<dbReference type="SUPFAM" id="SSF56059">
    <property type="entry name" value="Glutathione synthetase ATP-binding domain-like"/>
    <property type="match status" value="1"/>
</dbReference>
<evidence type="ECO:0000256" key="2">
    <source>
        <dbReference type="ARBA" id="ARBA00010871"/>
    </source>
</evidence>
<feature type="domain" description="ATP-grasp" evidence="18">
    <location>
        <begin position="141"/>
        <end position="360"/>
    </location>
</feature>
<feature type="active site" evidence="14">
    <location>
        <position position="192"/>
    </location>
</feature>
<dbReference type="NCBIfam" id="TIGR01205">
    <property type="entry name" value="D_ala_D_alaTIGR"/>
    <property type="match status" value="1"/>
</dbReference>
<keyword evidence="8 13" id="KW-0133">Cell shape</keyword>
<keyword evidence="13" id="KW-0963">Cytoplasm</keyword>
<dbReference type="Proteomes" id="UP000518887">
    <property type="component" value="Unassembled WGS sequence"/>
</dbReference>
<dbReference type="HAMAP" id="MF_00047">
    <property type="entry name" value="Dala_Dala_lig"/>
    <property type="match status" value="1"/>
</dbReference>
<evidence type="ECO:0000256" key="13">
    <source>
        <dbReference type="HAMAP-Rule" id="MF_00047"/>
    </source>
</evidence>
<evidence type="ECO:0000256" key="15">
    <source>
        <dbReference type="PIRSR" id="PIRSR039102-2"/>
    </source>
</evidence>
<keyword evidence="11 13" id="KW-0961">Cell wall biogenesis/degradation</keyword>
<protein>
    <recommendedName>
        <fullName evidence="13">D-alanine--D-alanine ligase</fullName>
        <ecNumber evidence="13">6.3.2.4</ecNumber>
    </recommendedName>
    <alternativeName>
        <fullName evidence="13">D-Ala-D-Ala ligase</fullName>
    </alternativeName>
    <alternativeName>
        <fullName evidence="13">D-alanylalanine synthetase</fullName>
    </alternativeName>
</protein>
<feature type="binding site" evidence="15">
    <location>
        <begin position="192"/>
        <end position="193"/>
    </location>
    <ligand>
        <name>ATP</name>
        <dbReference type="ChEBI" id="CHEBI:30616"/>
    </ligand>
</feature>
<dbReference type="NCBIfam" id="NF002528">
    <property type="entry name" value="PRK01966.1-4"/>
    <property type="match status" value="1"/>
</dbReference>
<comment type="function">
    <text evidence="13">Cell wall formation.</text>
</comment>
<evidence type="ECO:0000313" key="20">
    <source>
        <dbReference type="Proteomes" id="UP000518887"/>
    </source>
</evidence>
<dbReference type="AlphaFoldDB" id="A0A7W8GBB5"/>
<evidence type="ECO:0000256" key="12">
    <source>
        <dbReference type="ARBA" id="ARBA00047614"/>
    </source>
</evidence>
<feature type="binding site" evidence="15">
    <location>
        <begin position="326"/>
        <end position="327"/>
    </location>
    <ligand>
        <name>ATP</name>
        <dbReference type="ChEBI" id="CHEBI:30616"/>
    </ligand>
</feature>
<dbReference type="FunFam" id="3.30.470.20:FF:000008">
    <property type="entry name" value="D-alanine--D-alanine ligase"/>
    <property type="match status" value="1"/>
</dbReference>
<comment type="catalytic activity">
    <reaction evidence="12 13">
        <text>2 D-alanine + ATP = D-alanyl-D-alanine + ADP + phosphate + H(+)</text>
        <dbReference type="Rhea" id="RHEA:11224"/>
        <dbReference type="ChEBI" id="CHEBI:15378"/>
        <dbReference type="ChEBI" id="CHEBI:30616"/>
        <dbReference type="ChEBI" id="CHEBI:43474"/>
        <dbReference type="ChEBI" id="CHEBI:57416"/>
        <dbReference type="ChEBI" id="CHEBI:57822"/>
        <dbReference type="ChEBI" id="CHEBI:456216"/>
        <dbReference type="EC" id="6.3.2.4"/>
    </reaction>
</comment>
<feature type="active site" evidence="14">
    <location>
        <position position="13"/>
    </location>
</feature>
<dbReference type="Gene3D" id="3.40.50.20">
    <property type="match status" value="1"/>
</dbReference>
<name>A0A7W8GBB5_9SPIR</name>
<evidence type="ECO:0000256" key="6">
    <source>
        <dbReference type="ARBA" id="ARBA00022840"/>
    </source>
</evidence>
<dbReference type="GO" id="GO:0009252">
    <property type="term" value="P:peptidoglycan biosynthetic process"/>
    <property type="evidence" value="ECO:0007669"/>
    <property type="project" value="UniProtKB-UniRule"/>
</dbReference>
<evidence type="ECO:0000313" key="19">
    <source>
        <dbReference type="EMBL" id="MBB5227302.1"/>
    </source>
</evidence>
<feature type="binding site" evidence="16">
    <location>
        <position position="313"/>
    </location>
    <ligand>
        <name>Mg(2+)</name>
        <dbReference type="ChEBI" id="CHEBI:18420"/>
        <label>1</label>
    </ligand>
</feature>
<keyword evidence="9 13" id="KW-0573">Peptidoglycan synthesis</keyword>
<dbReference type="SUPFAM" id="SSF52440">
    <property type="entry name" value="PreATP-grasp domain"/>
    <property type="match status" value="1"/>
</dbReference>
<dbReference type="InterPro" id="IPR011761">
    <property type="entry name" value="ATP-grasp"/>
</dbReference>
<dbReference type="PROSITE" id="PS00843">
    <property type="entry name" value="DALA_DALA_LIGASE_1"/>
    <property type="match status" value="1"/>
</dbReference>
<dbReference type="InterPro" id="IPR011127">
    <property type="entry name" value="Dala_Dala_lig_N"/>
</dbReference>
<evidence type="ECO:0000256" key="9">
    <source>
        <dbReference type="ARBA" id="ARBA00022984"/>
    </source>
</evidence>
<feature type="binding site" evidence="16">
    <location>
        <position position="327"/>
    </location>
    <ligand>
        <name>Mg(2+)</name>
        <dbReference type="ChEBI" id="CHEBI:18420"/>
        <label>1</label>
    </ligand>
</feature>
<comment type="similarity">
    <text evidence="2 13">Belongs to the D-alanine--D-alanine ligase family.</text>
</comment>
<keyword evidence="6 17" id="KW-0067">ATP-binding</keyword>
<comment type="cofactor">
    <cofactor evidence="1">
        <name>Mn(2+)</name>
        <dbReference type="ChEBI" id="CHEBI:29035"/>
    </cofactor>
</comment>
<reference evidence="19 20" key="1">
    <citation type="submission" date="2020-08" db="EMBL/GenBank/DDBJ databases">
        <title>Genomic Encyclopedia of Type Strains, Phase IV (KMG-IV): sequencing the most valuable type-strain genomes for metagenomic binning, comparative biology and taxonomic classification.</title>
        <authorList>
            <person name="Goeker M."/>
        </authorList>
    </citation>
    <scope>NUCLEOTIDE SEQUENCE [LARGE SCALE GENOMIC DNA]</scope>
    <source>
        <strain evidence="19 20">DSM 103462</strain>
    </source>
</reference>
<dbReference type="GO" id="GO:0005829">
    <property type="term" value="C:cytosol"/>
    <property type="evidence" value="ECO:0007669"/>
    <property type="project" value="TreeGrafter"/>
</dbReference>
<comment type="pathway">
    <text evidence="13">Cell wall biogenesis; peptidoglycan biosynthesis.</text>
</comment>
<dbReference type="Gene3D" id="3.30.1490.20">
    <property type="entry name" value="ATP-grasp fold, A domain"/>
    <property type="match status" value="1"/>
</dbReference>
<evidence type="ECO:0000256" key="7">
    <source>
        <dbReference type="ARBA" id="ARBA00022842"/>
    </source>
</evidence>
<comment type="cofactor">
    <cofactor evidence="16">
        <name>Mg(2+)</name>
        <dbReference type="ChEBI" id="CHEBI:18420"/>
    </cofactor>
    <cofactor evidence="16">
        <name>Mn(2+)</name>
        <dbReference type="ChEBI" id="CHEBI:29035"/>
    </cofactor>
    <text evidence="16">Binds 2 magnesium or manganese ions per subunit.</text>
</comment>
<dbReference type="InterPro" id="IPR011095">
    <property type="entry name" value="Dala_Dala_lig_C"/>
</dbReference>
<dbReference type="PIRSF" id="PIRSF039102">
    <property type="entry name" value="Ddl/VanB"/>
    <property type="match status" value="1"/>
</dbReference>
<dbReference type="GO" id="GO:0005524">
    <property type="term" value="F:ATP binding"/>
    <property type="evidence" value="ECO:0007669"/>
    <property type="project" value="UniProtKB-UniRule"/>
</dbReference>
<dbReference type="Pfam" id="PF07478">
    <property type="entry name" value="Dala_Dala_lig_C"/>
    <property type="match status" value="1"/>
</dbReference>
<evidence type="ECO:0000256" key="4">
    <source>
        <dbReference type="ARBA" id="ARBA00022723"/>
    </source>
</evidence>